<keyword evidence="2" id="KW-1185">Reference proteome</keyword>
<protein>
    <submittedName>
        <fullName evidence="1">Uncharacterized protein</fullName>
    </submittedName>
</protein>
<dbReference type="Proteomes" id="UP001159363">
    <property type="component" value="Chromosome 4"/>
</dbReference>
<gene>
    <name evidence="1" type="ORF">PR048_015307</name>
</gene>
<dbReference type="EMBL" id="JARBHB010000005">
    <property type="protein sequence ID" value="KAJ8883463.1"/>
    <property type="molecule type" value="Genomic_DNA"/>
</dbReference>
<evidence type="ECO:0000313" key="1">
    <source>
        <dbReference type="EMBL" id="KAJ8883463.1"/>
    </source>
</evidence>
<proteinExistence type="predicted"/>
<comment type="caution">
    <text evidence="1">The sequence shown here is derived from an EMBL/GenBank/DDBJ whole genome shotgun (WGS) entry which is preliminary data.</text>
</comment>
<accession>A0ABQ9HHK8</accession>
<sequence>MLHMMERRIEQKQAVILIDTEHPLPIQFIANQWDFMQNVLSLLKIFDTATFTVSKREYPVFTHFQEENKERTLYSQVILQSSLSTSNKGLTAKKG</sequence>
<evidence type="ECO:0000313" key="2">
    <source>
        <dbReference type="Proteomes" id="UP001159363"/>
    </source>
</evidence>
<organism evidence="1 2">
    <name type="scientific">Dryococelus australis</name>
    <dbReference type="NCBI Taxonomy" id="614101"/>
    <lineage>
        <taxon>Eukaryota</taxon>
        <taxon>Metazoa</taxon>
        <taxon>Ecdysozoa</taxon>
        <taxon>Arthropoda</taxon>
        <taxon>Hexapoda</taxon>
        <taxon>Insecta</taxon>
        <taxon>Pterygota</taxon>
        <taxon>Neoptera</taxon>
        <taxon>Polyneoptera</taxon>
        <taxon>Phasmatodea</taxon>
        <taxon>Verophasmatodea</taxon>
        <taxon>Anareolatae</taxon>
        <taxon>Phasmatidae</taxon>
        <taxon>Eurycanthinae</taxon>
        <taxon>Dryococelus</taxon>
    </lineage>
</organism>
<reference evidence="1 2" key="1">
    <citation type="submission" date="2023-02" db="EMBL/GenBank/DDBJ databases">
        <title>LHISI_Scaffold_Assembly.</title>
        <authorList>
            <person name="Stuart O.P."/>
            <person name="Cleave R."/>
            <person name="Magrath M.J.L."/>
            <person name="Mikheyev A.S."/>
        </authorList>
    </citation>
    <scope>NUCLEOTIDE SEQUENCE [LARGE SCALE GENOMIC DNA]</scope>
    <source>
        <strain evidence="1">Daus_M_001</strain>
        <tissue evidence="1">Leg muscle</tissue>
    </source>
</reference>
<name>A0ABQ9HHK8_9NEOP</name>